<feature type="transmembrane region" description="Helical" evidence="8">
    <location>
        <begin position="35"/>
        <end position="60"/>
    </location>
</feature>
<dbReference type="InterPro" id="IPR002781">
    <property type="entry name" value="TM_pro_TauE-like"/>
</dbReference>
<dbReference type="PANTHER" id="PTHR30269">
    <property type="entry name" value="TRANSMEMBRANE PROTEIN YFCA"/>
    <property type="match status" value="1"/>
</dbReference>
<dbReference type="InterPro" id="IPR052017">
    <property type="entry name" value="TSUP"/>
</dbReference>
<keyword evidence="4 8" id="KW-1003">Cell membrane</keyword>
<protein>
    <recommendedName>
        <fullName evidence="8">Probable membrane transporter protein</fullName>
    </recommendedName>
</protein>
<evidence type="ECO:0000256" key="6">
    <source>
        <dbReference type="ARBA" id="ARBA00022989"/>
    </source>
</evidence>
<evidence type="ECO:0000256" key="5">
    <source>
        <dbReference type="ARBA" id="ARBA00022692"/>
    </source>
</evidence>
<keyword evidence="5 8" id="KW-0812">Transmembrane</keyword>
<evidence type="ECO:0000256" key="3">
    <source>
        <dbReference type="ARBA" id="ARBA00022448"/>
    </source>
</evidence>
<keyword evidence="3" id="KW-0813">Transport</keyword>
<dbReference type="EMBL" id="CACSII010000016">
    <property type="protein sequence ID" value="CAA0110811.1"/>
    <property type="molecule type" value="Genomic_DNA"/>
</dbReference>
<keyword evidence="6 8" id="KW-1133">Transmembrane helix</keyword>
<gene>
    <name evidence="9" type="ORF">DPBNPPHM_01417</name>
</gene>
<evidence type="ECO:0000313" key="9">
    <source>
        <dbReference type="EMBL" id="CAA0110811.1"/>
    </source>
</evidence>
<proteinExistence type="inferred from homology"/>
<accession>A0A5S9Q4E8</accession>
<evidence type="ECO:0000313" key="10">
    <source>
        <dbReference type="Proteomes" id="UP000434580"/>
    </source>
</evidence>
<dbReference type="Proteomes" id="UP000434580">
    <property type="component" value="Unassembled WGS sequence"/>
</dbReference>
<comment type="similarity">
    <text evidence="2 8">Belongs to the 4-toluene sulfonate uptake permease (TSUP) (TC 2.A.102) family.</text>
</comment>
<dbReference type="PANTHER" id="PTHR30269:SF37">
    <property type="entry name" value="MEMBRANE TRANSPORTER PROTEIN"/>
    <property type="match status" value="1"/>
</dbReference>
<dbReference type="GO" id="GO:0005886">
    <property type="term" value="C:plasma membrane"/>
    <property type="evidence" value="ECO:0007669"/>
    <property type="project" value="UniProtKB-SubCell"/>
</dbReference>
<evidence type="ECO:0000256" key="2">
    <source>
        <dbReference type="ARBA" id="ARBA00009142"/>
    </source>
</evidence>
<evidence type="ECO:0000256" key="4">
    <source>
        <dbReference type="ARBA" id="ARBA00022475"/>
    </source>
</evidence>
<evidence type="ECO:0000256" key="7">
    <source>
        <dbReference type="ARBA" id="ARBA00023136"/>
    </source>
</evidence>
<name>A0A5S9Q4E8_9GAMM</name>
<dbReference type="AlphaFoldDB" id="A0A5S9Q4E8"/>
<dbReference type="Pfam" id="PF01925">
    <property type="entry name" value="TauE"/>
    <property type="match status" value="1"/>
</dbReference>
<comment type="subcellular location">
    <subcellularLocation>
        <location evidence="1 8">Cell membrane</location>
        <topology evidence="1 8">Multi-pass membrane protein</topology>
    </subcellularLocation>
</comment>
<evidence type="ECO:0000256" key="8">
    <source>
        <dbReference type="RuleBase" id="RU363041"/>
    </source>
</evidence>
<organism evidence="9 10">
    <name type="scientific">BD1-7 clade bacterium</name>
    <dbReference type="NCBI Taxonomy" id="2029982"/>
    <lineage>
        <taxon>Bacteria</taxon>
        <taxon>Pseudomonadati</taxon>
        <taxon>Pseudomonadota</taxon>
        <taxon>Gammaproteobacteria</taxon>
        <taxon>Cellvibrionales</taxon>
        <taxon>Spongiibacteraceae</taxon>
        <taxon>BD1-7 clade</taxon>
    </lineage>
</organism>
<feature type="transmembrane region" description="Helical" evidence="8">
    <location>
        <begin position="195"/>
        <end position="216"/>
    </location>
</feature>
<sequence length="246" mass="26581">MPEYAHSPLFWFIAVIGVLLTGISKTGFAGGAGVLAVPLLALIVPVPIATALVLPLLWVMDIRNTSYFYRSIDWSETSRILPAAVLGIAVGGILLDVMSENLMQTLLGAFCILFAIWNQLVNTLGRLPGSAWIWGSISGLTSTLLHAGGPPMTIYFIAKRTPKSEWLATTAVVFLIMNWLKAIPYALNGELSGDFWWVVLALLPVALIGVALGYQIQKVLDEALFSRVCRLLLLGSGIILVSKGFL</sequence>
<feature type="transmembrane region" description="Helical" evidence="8">
    <location>
        <begin position="80"/>
        <end position="98"/>
    </location>
</feature>
<feature type="transmembrane region" description="Helical" evidence="8">
    <location>
        <begin position="105"/>
        <end position="125"/>
    </location>
</feature>
<reference evidence="9 10" key="1">
    <citation type="submission" date="2019-11" db="EMBL/GenBank/DDBJ databases">
        <authorList>
            <person name="Holert J."/>
        </authorList>
    </citation>
    <scope>NUCLEOTIDE SEQUENCE [LARGE SCALE GENOMIC DNA]</scope>
    <source>
        <strain evidence="9">BC5_2</strain>
    </source>
</reference>
<feature type="transmembrane region" description="Helical" evidence="8">
    <location>
        <begin position="165"/>
        <end position="183"/>
    </location>
</feature>
<feature type="transmembrane region" description="Helical" evidence="8">
    <location>
        <begin position="6"/>
        <end position="23"/>
    </location>
</feature>
<dbReference type="OrthoDB" id="7028171at2"/>
<feature type="transmembrane region" description="Helical" evidence="8">
    <location>
        <begin position="131"/>
        <end position="158"/>
    </location>
</feature>
<keyword evidence="7 8" id="KW-0472">Membrane</keyword>
<evidence type="ECO:0000256" key="1">
    <source>
        <dbReference type="ARBA" id="ARBA00004651"/>
    </source>
</evidence>